<dbReference type="InterPro" id="IPR028366">
    <property type="entry name" value="PhoU"/>
</dbReference>
<dbReference type="RefSeq" id="WP_010498061.1">
    <property type="nucleotide sequence ID" value="NZ_JQBK01000095.1"/>
</dbReference>
<dbReference type="GeneID" id="95348959"/>
<dbReference type="GO" id="GO:0045936">
    <property type="term" value="P:negative regulation of phosphate metabolic process"/>
    <property type="evidence" value="ECO:0007669"/>
    <property type="project" value="InterPro"/>
</dbReference>
<dbReference type="PANTHER" id="PTHR42930">
    <property type="entry name" value="PHOSPHATE-SPECIFIC TRANSPORT SYSTEM ACCESSORY PROTEIN PHOU"/>
    <property type="match status" value="1"/>
</dbReference>
<dbReference type="EMBL" id="JQBK01000095">
    <property type="protein sequence ID" value="KRN80976.1"/>
    <property type="molecule type" value="Genomic_DNA"/>
</dbReference>
<evidence type="ECO:0000256" key="2">
    <source>
        <dbReference type="ARBA" id="ARBA00008107"/>
    </source>
</evidence>
<sequence length="221" mass="25095">MSRLLDQQIQKLKLNFITMGLNVSTALSDAVDAWRNNDLTLAQTVIDGDEKINEQETHLEGKSAQIIALQQPVAGDLRKIVAILKASSDLERLADHAIHIAKKARREQKAPSDSELTDLLLKMAENDKQMLTDILQAYSDLDDDAAVKISEKDHQTDEYLKQVNQIIIQRIKEQPDFALEAMDYMKLGNHFERIGDYVTNIAEWIVYTERGRITELGNSDY</sequence>
<dbReference type="Proteomes" id="UP000190935">
    <property type="component" value="Chromosome I"/>
</dbReference>
<dbReference type="AlphaFoldDB" id="A0A0R2JV46"/>
<gene>
    <name evidence="9" type="ORF">IV43_GL002247</name>
    <name evidence="10" type="ORF">LAC1533_0881</name>
</gene>
<reference evidence="12" key="2">
    <citation type="submission" date="2016-11" db="EMBL/GenBank/DDBJ databases">
        <authorList>
            <person name="Papadimitriou K."/>
        </authorList>
    </citation>
    <scope>NUCLEOTIDE SEQUENCE [LARGE SCALE GENOMIC DNA]</scope>
    <source>
        <strain evidence="12">ACA-DC 1533</strain>
    </source>
</reference>
<feature type="domain" description="PhoU" evidence="8">
    <location>
        <begin position="120"/>
        <end position="205"/>
    </location>
</feature>
<dbReference type="Proteomes" id="UP000051491">
    <property type="component" value="Unassembled WGS sequence"/>
</dbReference>
<dbReference type="SUPFAM" id="SSF109755">
    <property type="entry name" value="PhoU-like"/>
    <property type="match status" value="1"/>
</dbReference>
<evidence type="ECO:0000313" key="10">
    <source>
        <dbReference type="EMBL" id="SFV40301.1"/>
    </source>
</evidence>
<evidence type="ECO:0000256" key="6">
    <source>
        <dbReference type="ARBA" id="ARBA00022592"/>
    </source>
</evidence>
<feature type="domain" description="PhoU" evidence="8">
    <location>
        <begin position="18"/>
        <end position="103"/>
    </location>
</feature>
<evidence type="ECO:0000256" key="5">
    <source>
        <dbReference type="ARBA" id="ARBA00022490"/>
    </source>
</evidence>
<dbReference type="OrthoDB" id="9814256at2"/>
<comment type="function">
    <text evidence="7">Plays a role in the regulation of phosphate uptake.</text>
</comment>
<dbReference type="EMBL" id="LT630287">
    <property type="protein sequence ID" value="SFV40301.1"/>
    <property type="molecule type" value="Genomic_DNA"/>
</dbReference>
<evidence type="ECO:0000256" key="3">
    <source>
        <dbReference type="ARBA" id="ARBA00011738"/>
    </source>
</evidence>
<dbReference type="PANTHER" id="PTHR42930:SF3">
    <property type="entry name" value="PHOSPHATE-SPECIFIC TRANSPORT SYSTEM ACCESSORY PROTEIN PHOU"/>
    <property type="match status" value="1"/>
</dbReference>
<organism evidence="9 11">
    <name type="scientific">Ligilactobacillus acidipiscis</name>
    <dbReference type="NCBI Taxonomy" id="89059"/>
    <lineage>
        <taxon>Bacteria</taxon>
        <taxon>Bacillati</taxon>
        <taxon>Bacillota</taxon>
        <taxon>Bacilli</taxon>
        <taxon>Lactobacillales</taxon>
        <taxon>Lactobacillaceae</taxon>
        <taxon>Ligilactobacillus</taxon>
    </lineage>
</organism>
<dbReference type="KEGG" id="laca:LAC1533_0881"/>
<dbReference type="FunFam" id="1.20.58.220:FF:000004">
    <property type="entry name" value="Phosphate-specific transport system accessory protein PhoU"/>
    <property type="match status" value="1"/>
</dbReference>
<evidence type="ECO:0000259" key="8">
    <source>
        <dbReference type="Pfam" id="PF01895"/>
    </source>
</evidence>
<dbReference type="Gene3D" id="1.20.58.220">
    <property type="entry name" value="Phosphate transport system protein phou homolog 2, domain 2"/>
    <property type="match status" value="1"/>
</dbReference>
<reference evidence="10" key="3">
    <citation type="submission" date="2016-11" db="EMBL/GenBank/DDBJ databases">
        <authorList>
            <person name="Jaros S."/>
            <person name="Januszkiewicz K."/>
            <person name="Wedrychowicz H."/>
        </authorList>
    </citation>
    <scope>NUCLEOTIDE SEQUENCE [LARGE SCALE GENOMIC DNA]</scope>
    <source>
        <strain evidence="10">ACA-DC 1533</strain>
    </source>
</reference>
<dbReference type="InterPro" id="IPR038078">
    <property type="entry name" value="PhoU-like_sf"/>
</dbReference>
<dbReference type="InterPro" id="IPR026022">
    <property type="entry name" value="PhoU_dom"/>
</dbReference>
<evidence type="ECO:0000313" key="11">
    <source>
        <dbReference type="Proteomes" id="UP000051491"/>
    </source>
</evidence>
<keyword evidence="6 7" id="KW-0592">Phosphate transport</keyword>
<dbReference type="GO" id="GO:0005737">
    <property type="term" value="C:cytoplasm"/>
    <property type="evidence" value="ECO:0007669"/>
    <property type="project" value="UniProtKB-SubCell"/>
</dbReference>
<proteinExistence type="inferred from homology"/>
<dbReference type="NCBIfam" id="TIGR02135">
    <property type="entry name" value="phoU_full"/>
    <property type="match status" value="1"/>
</dbReference>
<evidence type="ECO:0000256" key="7">
    <source>
        <dbReference type="PIRNR" id="PIRNR003107"/>
    </source>
</evidence>
<evidence type="ECO:0000256" key="1">
    <source>
        <dbReference type="ARBA" id="ARBA00004496"/>
    </source>
</evidence>
<dbReference type="STRING" id="89059.LAC1533_0881"/>
<keyword evidence="5 7" id="KW-0963">Cytoplasm</keyword>
<dbReference type="GO" id="GO:0006817">
    <property type="term" value="P:phosphate ion transport"/>
    <property type="evidence" value="ECO:0007669"/>
    <property type="project" value="UniProtKB-KW"/>
</dbReference>
<comment type="subunit">
    <text evidence="3 7">Homodimer.</text>
</comment>
<evidence type="ECO:0000256" key="4">
    <source>
        <dbReference type="ARBA" id="ARBA00022448"/>
    </source>
</evidence>
<dbReference type="Pfam" id="PF01895">
    <property type="entry name" value="PhoU"/>
    <property type="match status" value="2"/>
</dbReference>
<evidence type="ECO:0000313" key="12">
    <source>
        <dbReference type="Proteomes" id="UP000190935"/>
    </source>
</evidence>
<name>A0A0R2JV46_9LACO</name>
<keyword evidence="4 7" id="KW-0813">Transport</keyword>
<evidence type="ECO:0000313" key="9">
    <source>
        <dbReference type="EMBL" id="KRN80976.1"/>
    </source>
</evidence>
<dbReference type="GO" id="GO:0030643">
    <property type="term" value="P:intracellular phosphate ion homeostasis"/>
    <property type="evidence" value="ECO:0007669"/>
    <property type="project" value="InterPro"/>
</dbReference>
<accession>A0A0R2JV46</accession>
<protein>
    <recommendedName>
        <fullName evidence="7">Phosphate-specific transport system accessory protein PhoU</fullName>
    </recommendedName>
</protein>
<comment type="subcellular location">
    <subcellularLocation>
        <location evidence="1 7">Cytoplasm</location>
    </subcellularLocation>
</comment>
<reference evidence="9 11" key="1">
    <citation type="journal article" date="2015" name="Genome Announc.">
        <title>Expanding the biotechnology potential of lactobacilli through comparative genomics of 213 strains and associated genera.</title>
        <authorList>
            <person name="Sun Z."/>
            <person name="Harris H.M."/>
            <person name="McCann A."/>
            <person name="Guo C."/>
            <person name="Argimon S."/>
            <person name="Zhang W."/>
            <person name="Yang X."/>
            <person name="Jeffery I.B."/>
            <person name="Cooney J.C."/>
            <person name="Kagawa T.F."/>
            <person name="Liu W."/>
            <person name="Song Y."/>
            <person name="Salvetti E."/>
            <person name="Wrobel A."/>
            <person name="Rasinkangas P."/>
            <person name="Parkhill J."/>
            <person name="Rea M.C."/>
            <person name="O'Sullivan O."/>
            <person name="Ritari J."/>
            <person name="Douillard F.P."/>
            <person name="Paul Ross R."/>
            <person name="Yang R."/>
            <person name="Briner A.E."/>
            <person name="Felis G.E."/>
            <person name="de Vos W.M."/>
            <person name="Barrangou R."/>
            <person name="Klaenhammer T.R."/>
            <person name="Caufield P.W."/>
            <person name="Cui Y."/>
            <person name="Zhang H."/>
            <person name="O'Toole P.W."/>
        </authorList>
    </citation>
    <scope>NUCLEOTIDE SEQUENCE [LARGE SCALE GENOMIC DNA]</scope>
    <source>
        <strain evidence="9 11">DSM 15353</strain>
    </source>
</reference>
<dbReference type="PATRIC" id="fig|89059.3.peg.2367"/>
<comment type="similarity">
    <text evidence="2 7">Belongs to the PhoU family.</text>
</comment>
<dbReference type="PIRSF" id="PIRSF003107">
    <property type="entry name" value="PhoU"/>
    <property type="match status" value="1"/>
</dbReference>